<dbReference type="GO" id="GO:0016887">
    <property type="term" value="F:ATP hydrolysis activity"/>
    <property type="evidence" value="ECO:0007669"/>
    <property type="project" value="InterPro"/>
</dbReference>
<keyword evidence="3" id="KW-0067">ATP-binding</keyword>
<evidence type="ECO:0000256" key="6">
    <source>
        <dbReference type="ARBA" id="ARBA00055988"/>
    </source>
</evidence>
<comment type="function">
    <text evidence="6">Exhibits ATPase activity in vitro.</text>
</comment>
<dbReference type="InterPro" id="IPR027417">
    <property type="entry name" value="P-loop_NTPase"/>
</dbReference>
<sequence length="1828" mass="207224">MSKLTFLTSCEVASMRLRMILYHVKARELSGEADSILKIGKVRKDIKKPANPELVPVGYANQNVPKTVQRHLKWIMQKDNIQQDVFLIGNPGPLRRIIVMQYLELTKSELEYIRLSRDTTESDLKQRREIISGTAHYIDQCAVRAAIHGRVLVLDGIEKTERNVLPILNNLLENREMQLDDGRFLMAADRYDSLLKTHSKEELDARNLVRVSKEFRVIALGLPVPKYMGNPLDPPLRSRFQARDVEYLPYQEYLQSFQKEFRNIPKERLVKILSYGSTLLLSEDKLLGLPDFPLSNLYSVAKILDSAPEASTYQTLYKLYPYELILGYDGKMAAKHALQMFDVVDKVDARLPYRITDIKPSGNGSVASVTLQSHTKNLCHIEVPMGKNNPLRNVEDIKYFVPTSYHSGTLADMILSHMMRDFCLIGPKGCGKTLLVQSFADILGYHTENVVLYQDMTARDLLQQRVTLENGDTTWRNAPLITAALEGYIAILDGLHRLNPSTLMILQRLIDDRELTLHDGTRLMSVDKYKLLQESSGLSETELQERSILPIHPTFRIIGLAEPKGSSGKTSGQQWLNSELLTLFLHHEIRPLTKSEEIDVIKTLVPRVPEQDMGLLMKFTHSLRNNNDPTVQSISSSLSTRQLLRISRRLASYPNENLRHSIYKACLSKFLPPLASDVLENGLKEAEFVAEKLTDDADATYKVENDSLRIGKITTTRYKPDSEVMVPDVLFYDNLQHIKIMEDMLKDFLLGEHLLLIGNQGVGKNKIVDRFLHLLNRPRQYIQLHRDTTVQGLTLQPSVRDGQIIFEDSPLVNAVRNGHVLVVDEADKAPTHVTCILKALVESGEMLLADGRKIVTGVRQAEAPENAILAHKDFRLVVLANRPGFPFLGNDFFGSLGDIFSCHAIDNPPVDSEVAMLKKYGPDVPEEVIRKLVAAFGELRHLADDGQISYPYSTREVVNVVRHLQKYPNDGIANVVKNVFDFDNHQNELMEVVISTLRKHDIPIGASIRDIRLAKSFPLPPPTLMSNWTLSKQQRSFKPCSIETSYLIAQDRLEIGVDHFETQQIKQRSIAFNELLSTWQLFMHSSNRIAAVATTKDGKKNNIYAATCNPVSVYAMEEDADSYTFLDLYGMFPSTRYRWKPSLTISALGNSMNDCILLHEETSNTLMLVWPRKGEIQKIHTKSRFARVRDSFTRRMEESEELHKICNEFSHENWVVTYREHGSSKIHNINRKYLLKKEHETDLWPTILIQTEQEMLSSELQQEQDLQLSSKATSEAIVHKFLDISNIDNMTNRIVSDDMSYAGIAVGLPDNFLNDTDTAVGLFKVPRTLQPEKNSEIGRTVSDAVFLSSVGQVARIVKDVHVPEEISKEESSDHFIEVVDLQRHVVRFLPLPRVPRSNYVYTPGEIIPYAINALPDDRILVIDSTGRVTLWETGFSNLESSLDKWMQLVTDEGAAEDTQITIERPNDLEVTDPKHGKEDPSNAPHVGGNTWAGGTGGRSTAGLGGRGGPYRLDAGHDVYQVSDTDKEVVPPEISEAARKMNRKAFQDRLREIEMSEYDADAYDKVSNTVQRQVKALRVILDSLEAKGLERTWAKNQTTGDLDDNRLIEGLTGERTIYKRRADKEPEYNSQDQEHPKRLRLAVDVSGSMYRFNGVDGRLQRTLEATCMLMEAFENYDQKFQYEIFGHSGEDPEIPFIRYDKAPKNNKERLKVLKAMHAHSQFCFSGDTTMEATKNAVEKVVEDEADEHFVIILSDANLERYGLNAAKLGAMMSSDPRVNVFFIFIGSLGNQAERLKKKLPAGHAFVCMNTKDIPQILQQIFTSTMLLTR</sequence>
<evidence type="ECO:0000256" key="8">
    <source>
        <dbReference type="SAM" id="MobiDB-lite"/>
    </source>
</evidence>
<dbReference type="Gene3D" id="3.40.50.300">
    <property type="entry name" value="P-loop containing nucleotide triphosphate hydrolases"/>
    <property type="match status" value="3"/>
</dbReference>
<evidence type="ECO:0000256" key="5">
    <source>
        <dbReference type="ARBA" id="ARBA00023128"/>
    </source>
</evidence>
<organism evidence="10 11">
    <name type="scientific">Trichoplax adhaerens</name>
    <name type="common">Trichoplax reptans</name>
    <dbReference type="NCBI Taxonomy" id="10228"/>
    <lineage>
        <taxon>Eukaryota</taxon>
        <taxon>Metazoa</taxon>
        <taxon>Placozoa</taxon>
        <taxon>Uniplacotomia</taxon>
        <taxon>Trichoplacea</taxon>
        <taxon>Trichoplacidae</taxon>
        <taxon>Trichoplax</taxon>
    </lineage>
</organism>
<dbReference type="InterPro" id="IPR039891">
    <property type="entry name" value="VWA8"/>
</dbReference>
<accession>B3RLQ7</accession>
<dbReference type="GO" id="GO:0005524">
    <property type="term" value="F:ATP binding"/>
    <property type="evidence" value="ECO:0007669"/>
    <property type="project" value="UniProtKB-KW"/>
</dbReference>
<dbReference type="FunFam" id="3.40.50.300:FF:000663">
    <property type="entry name" value="von Willebrand factor A domain containing 8"/>
    <property type="match status" value="1"/>
</dbReference>
<feature type="region of interest" description="Disordered" evidence="8">
    <location>
        <begin position="1468"/>
        <end position="1507"/>
    </location>
</feature>
<feature type="domain" description="VWFA" evidence="9">
    <location>
        <begin position="1637"/>
        <end position="1819"/>
    </location>
</feature>
<dbReference type="InterPro" id="IPR036465">
    <property type="entry name" value="vWFA_dom_sf"/>
</dbReference>
<dbReference type="GO" id="GO:0005737">
    <property type="term" value="C:cytoplasm"/>
    <property type="evidence" value="ECO:0000318"/>
    <property type="project" value="GO_Central"/>
</dbReference>
<dbReference type="PhylomeDB" id="B3RLQ7"/>
<dbReference type="OrthoDB" id="5186at2759"/>
<keyword evidence="5" id="KW-0496">Mitochondrion</keyword>
<dbReference type="Pfam" id="PF07728">
    <property type="entry name" value="AAA_5"/>
    <property type="match status" value="3"/>
</dbReference>
<dbReference type="GO" id="GO:0005739">
    <property type="term" value="C:mitochondrion"/>
    <property type="evidence" value="ECO:0007669"/>
    <property type="project" value="UniProtKB-SubCell"/>
</dbReference>
<proteinExistence type="predicted"/>
<dbReference type="InParanoid" id="B3RLQ7"/>
<keyword evidence="2" id="KW-0547">Nucleotide-binding</keyword>
<keyword evidence="4" id="KW-0809">Transit peptide</keyword>
<dbReference type="KEGG" id="tad:TRIADDRAFT_52086"/>
<feature type="compositionally biased region" description="Basic and acidic residues" evidence="8">
    <location>
        <begin position="1468"/>
        <end position="1480"/>
    </location>
</feature>
<dbReference type="Proteomes" id="UP000009022">
    <property type="component" value="Unassembled WGS sequence"/>
</dbReference>
<evidence type="ECO:0000259" key="9">
    <source>
        <dbReference type="PROSITE" id="PS50234"/>
    </source>
</evidence>
<dbReference type="SMART" id="SM00327">
    <property type="entry name" value="VWA"/>
    <property type="match status" value="1"/>
</dbReference>
<dbReference type="RefSeq" id="XP_002108026.1">
    <property type="nucleotide sequence ID" value="XM_002107990.1"/>
</dbReference>
<reference evidence="10 11" key="1">
    <citation type="journal article" date="2008" name="Nature">
        <title>The Trichoplax genome and the nature of placozoans.</title>
        <authorList>
            <person name="Srivastava M."/>
            <person name="Begovic E."/>
            <person name="Chapman J."/>
            <person name="Putnam N.H."/>
            <person name="Hellsten U."/>
            <person name="Kawashima T."/>
            <person name="Kuo A."/>
            <person name="Mitros T."/>
            <person name="Salamov A."/>
            <person name="Carpenter M.L."/>
            <person name="Signorovitch A.Y."/>
            <person name="Moreno M.A."/>
            <person name="Kamm K."/>
            <person name="Grimwood J."/>
            <person name="Schmutz J."/>
            <person name="Shapiro H."/>
            <person name="Grigoriev I.V."/>
            <person name="Buss L.W."/>
            <person name="Schierwater B."/>
            <person name="Dellaporta S.L."/>
            <person name="Rokhsar D.S."/>
        </authorList>
    </citation>
    <scope>NUCLEOTIDE SEQUENCE [LARGE SCALE GENOMIC DNA]</scope>
    <source>
        <strain evidence="10 11">Grell-BS-1999</strain>
    </source>
</reference>
<keyword evidence="11" id="KW-1185">Reference proteome</keyword>
<dbReference type="InterPro" id="IPR003593">
    <property type="entry name" value="AAA+_ATPase"/>
</dbReference>
<dbReference type="PANTHER" id="PTHR21610:SF9">
    <property type="entry name" value="VON WILLEBRAND FACTOR A DOMAIN-CONTAINING PROTEIN 8"/>
    <property type="match status" value="1"/>
</dbReference>
<evidence type="ECO:0000313" key="10">
    <source>
        <dbReference type="EMBL" id="EDV28824.1"/>
    </source>
</evidence>
<evidence type="ECO:0000256" key="2">
    <source>
        <dbReference type="ARBA" id="ARBA00022741"/>
    </source>
</evidence>
<dbReference type="CTD" id="6749987"/>
<dbReference type="STRING" id="10228.B3RLQ7"/>
<dbReference type="OMA" id="GTHIVHP"/>
<dbReference type="GeneID" id="6749987"/>
<evidence type="ECO:0000256" key="3">
    <source>
        <dbReference type="ARBA" id="ARBA00022840"/>
    </source>
</evidence>
<dbReference type="SUPFAM" id="SSF52540">
    <property type="entry name" value="P-loop containing nucleoside triphosphate hydrolases"/>
    <property type="match status" value="3"/>
</dbReference>
<gene>
    <name evidence="10" type="ORF">TRIADDRAFT_52086</name>
</gene>
<dbReference type="InterPro" id="IPR011704">
    <property type="entry name" value="ATPase_dyneun-rel_AAA"/>
</dbReference>
<dbReference type="SUPFAM" id="SSF53300">
    <property type="entry name" value="vWA-like"/>
    <property type="match status" value="1"/>
</dbReference>
<evidence type="ECO:0000256" key="7">
    <source>
        <dbReference type="ARBA" id="ARBA00070377"/>
    </source>
</evidence>
<protein>
    <recommendedName>
        <fullName evidence="7">von Willebrand factor A domain-containing protein 8</fullName>
    </recommendedName>
</protein>
<evidence type="ECO:0000256" key="1">
    <source>
        <dbReference type="ARBA" id="ARBA00004173"/>
    </source>
</evidence>
<dbReference type="InterPro" id="IPR002035">
    <property type="entry name" value="VWF_A"/>
</dbReference>
<dbReference type="FunFam" id="3.40.50.300:FF:000587">
    <property type="entry name" value="von Willebrand factor A domain containing 8"/>
    <property type="match status" value="1"/>
</dbReference>
<dbReference type="PROSITE" id="PS50234">
    <property type="entry name" value="VWFA"/>
    <property type="match status" value="1"/>
</dbReference>
<dbReference type="Gene3D" id="3.40.50.410">
    <property type="entry name" value="von Willebrand factor, type A domain"/>
    <property type="match status" value="1"/>
</dbReference>
<evidence type="ECO:0000313" key="11">
    <source>
        <dbReference type="Proteomes" id="UP000009022"/>
    </source>
</evidence>
<dbReference type="eggNOG" id="KOG1808">
    <property type="taxonomic scope" value="Eukaryota"/>
</dbReference>
<dbReference type="EMBL" id="DS985241">
    <property type="protein sequence ID" value="EDV28824.1"/>
    <property type="molecule type" value="Genomic_DNA"/>
</dbReference>
<dbReference type="SMART" id="SM00382">
    <property type="entry name" value="AAA"/>
    <property type="match status" value="2"/>
</dbReference>
<name>B3RLQ7_TRIAD</name>
<dbReference type="PANTHER" id="PTHR21610">
    <property type="entry name" value="VON WILLEBRAND FACTOR A DOMAIN-CONTAINING PROTEIN 8"/>
    <property type="match status" value="1"/>
</dbReference>
<evidence type="ECO:0000256" key="4">
    <source>
        <dbReference type="ARBA" id="ARBA00022946"/>
    </source>
</evidence>
<comment type="subcellular location">
    <subcellularLocation>
        <location evidence="1">Mitochondrion</location>
    </subcellularLocation>
</comment>
<feature type="compositionally biased region" description="Gly residues" evidence="8">
    <location>
        <begin position="1490"/>
        <end position="1507"/>
    </location>
</feature>
<dbReference type="HOGENOM" id="CLU_001400_0_0_1"/>